<name>A0ABX1N662_9RHOO</name>
<feature type="domain" description="Outer membrane protein assembly factor BamE" evidence="4">
    <location>
        <begin position="81"/>
        <end position="146"/>
    </location>
</feature>
<evidence type="ECO:0000313" key="5">
    <source>
        <dbReference type="EMBL" id="NMF94735.1"/>
    </source>
</evidence>
<proteinExistence type="predicted"/>
<dbReference type="EMBL" id="WTVH01000036">
    <property type="protein sequence ID" value="NMF94735.1"/>
    <property type="molecule type" value="Genomic_DNA"/>
</dbReference>
<evidence type="ECO:0000256" key="1">
    <source>
        <dbReference type="ARBA" id="ARBA00022729"/>
    </source>
</evidence>
<dbReference type="Pfam" id="PF04355">
    <property type="entry name" value="BamE"/>
    <property type="match status" value="1"/>
</dbReference>
<evidence type="ECO:0000259" key="4">
    <source>
        <dbReference type="Pfam" id="PF04355"/>
    </source>
</evidence>
<dbReference type="Gene3D" id="3.30.1450.10">
    <property type="match status" value="1"/>
</dbReference>
<dbReference type="Proteomes" id="UP000601990">
    <property type="component" value="Unassembled WGS sequence"/>
</dbReference>
<comment type="caution">
    <text evidence="5">The sequence shown here is derived from an EMBL/GenBank/DDBJ whole genome shotgun (WGS) entry which is preliminary data.</text>
</comment>
<dbReference type="InterPro" id="IPR037873">
    <property type="entry name" value="BamE-like"/>
</dbReference>
<keyword evidence="1 3" id="KW-0732">Signal</keyword>
<keyword evidence="2" id="KW-0472">Membrane</keyword>
<evidence type="ECO:0000256" key="3">
    <source>
        <dbReference type="SAM" id="SignalP"/>
    </source>
</evidence>
<dbReference type="PROSITE" id="PS51257">
    <property type="entry name" value="PROKAR_LIPOPROTEIN"/>
    <property type="match status" value="1"/>
</dbReference>
<protein>
    <submittedName>
        <fullName evidence="5">Outer membrane protein assembly factor BamE</fullName>
    </submittedName>
</protein>
<dbReference type="InterPro" id="IPR007450">
    <property type="entry name" value="BamE_dom"/>
</dbReference>
<sequence length="196" mass="22313">MASRILALLALLILSGCAAFAPPRPLTTEAEAFAVHGEPTRRWDNGDGTTTLEYSTQPYGHRALMVTVDASGVVIDQYDALSDENLARVKPGMTQDEVSRLLGTHRSVQVFKLSGEEVWDWNVYNDGPGVATLFNVHFIDGKVVRTSRTYVYPRDGMMSGHWYPYSHRYPYGYPFSYRSPYWGWSFGWHGYPWHPW</sequence>
<feature type="signal peptide" evidence="3">
    <location>
        <begin position="1"/>
        <end position="21"/>
    </location>
</feature>
<accession>A0ABX1N662</accession>
<gene>
    <name evidence="5" type="primary">bamE</name>
    <name evidence="5" type="ORF">GO608_15565</name>
</gene>
<keyword evidence="6" id="KW-1185">Reference proteome</keyword>
<dbReference type="RefSeq" id="WP_169199956.1">
    <property type="nucleotide sequence ID" value="NZ_WTVH02000008.1"/>
</dbReference>
<organism evidence="5 6">
    <name type="scientific">Aromatoleum buckelii</name>
    <dbReference type="NCBI Taxonomy" id="200254"/>
    <lineage>
        <taxon>Bacteria</taxon>
        <taxon>Pseudomonadati</taxon>
        <taxon>Pseudomonadota</taxon>
        <taxon>Betaproteobacteria</taxon>
        <taxon>Rhodocyclales</taxon>
        <taxon>Rhodocyclaceae</taxon>
        <taxon>Aromatoleum</taxon>
    </lineage>
</organism>
<feature type="chain" id="PRO_5047308264" evidence="3">
    <location>
        <begin position="22"/>
        <end position="196"/>
    </location>
</feature>
<evidence type="ECO:0000313" key="6">
    <source>
        <dbReference type="Proteomes" id="UP000601990"/>
    </source>
</evidence>
<evidence type="ECO:0000256" key="2">
    <source>
        <dbReference type="ARBA" id="ARBA00023136"/>
    </source>
</evidence>
<reference evidence="5" key="1">
    <citation type="submission" date="2019-12" db="EMBL/GenBank/DDBJ databases">
        <title>Comparative genomics gives insights into the taxonomy of the Azoarcus-Aromatoleum group and reveals separate origins of nif in the plant-associated Azoarcus and non-plant-associated Aromatoleum sub-groups.</title>
        <authorList>
            <person name="Lafos M."/>
            <person name="Maluk M."/>
            <person name="Batista M."/>
            <person name="Junghare M."/>
            <person name="Carmona M."/>
            <person name="Faoro H."/>
            <person name="Cruz L.M."/>
            <person name="Battistoni F."/>
            <person name="De Souza E."/>
            <person name="Pedrosa F."/>
            <person name="Chen W.-M."/>
            <person name="Poole P.S."/>
            <person name="Dixon R.A."/>
            <person name="James E.K."/>
        </authorList>
    </citation>
    <scope>NUCLEOTIDE SEQUENCE</scope>
    <source>
        <strain evidence="5">U120</strain>
    </source>
</reference>